<dbReference type="EC" id="2.7.7.47" evidence="2"/>
<accession>A0A1L1PHD9</accession>
<feature type="domain" description="Polymerase nucleotidyl transferase" evidence="5">
    <location>
        <begin position="33"/>
        <end position="61"/>
    </location>
</feature>
<protein>
    <recommendedName>
        <fullName evidence="3">Aminoglycoside (3'') (9) adenylyltransferase</fullName>
        <ecNumber evidence="2">2.7.7.47</ecNumber>
    </recommendedName>
</protein>
<evidence type="ECO:0000256" key="2">
    <source>
        <dbReference type="ARBA" id="ARBA00035126"/>
    </source>
</evidence>
<keyword evidence="7" id="KW-0548">Nucleotidyltransferase</keyword>
<keyword evidence="8" id="KW-1185">Reference proteome</keyword>
<dbReference type="NCBIfam" id="NF010309">
    <property type="entry name" value="PRK13746.1"/>
    <property type="match status" value="1"/>
</dbReference>
<organism evidence="7 8">
    <name type="scientific">Hydrogenophaga intermedia</name>
    <dbReference type="NCBI Taxonomy" id="65786"/>
    <lineage>
        <taxon>Bacteria</taxon>
        <taxon>Pseudomonadati</taxon>
        <taxon>Pseudomonadota</taxon>
        <taxon>Betaproteobacteria</taxon>
        <taxon>Burkholderiales</taxon>
        <taxon>Comamonadaceae</taxon>
        <taxon>Hydrogenophaga</taxon>
    </lineage>
</organism>
<keyword evidence="1 7" id="KW-0808">Transferase</keyword>
<dbReference type="Pfam" id="PF01909">
    <property type="entry name" value="NTP_transf_2"/>
    <property type="match status" value="1"/>
</dbReference>
<dbReference type="InterPro" id="IPR002934">
    <property type="entry name" value="Polymerase_NTP_transf_dom"/>
</dbReference>
<reference evidence="8" key="1">
    <citation type="submission" date="2014-02" db="EMBL/GenBank/DDBJ databases">
        <authorList>
            <person name="Gan H."/>
        </authorList>
    </citation>
    <scope>NUCLEOTIDE SEQUENCE [LARGE SCALE GENOMIC DNA]</scope>
    <source>
        <strain evidence="8">S1</strain>
    </source>
</reference>
<evidence type="ECO:0000256" key="3">
    <source>
        <dbReference type="ARBA" id="ARBA00035252"/>
    </source>
</evidence>
<dbReference type="SUPFAM" id="SSF81301">
    <property type="entry name" value="Nucleotidyltransferase"/>
    <property type="match status" value="1"/>
</dbReference>
<proteinExistence type="predicted"/>
<name>A0A1L1PHD9_HYDIT</name>
<gene>
    <name evidence="7" type="ORF">BN948_01825</name>
</gene>
<reference evidence="8" key="2">
    <citation type="submission" date="2014-11" db="EMBL/GenBank/DDBJ databases">
        <title>Draft genome sequence of Hydrogenophaga intermedia S1.</title>
        <authorList>
            <person name="Gan H.M."/>
            <person name="Chew T.H."/>
            <person name="Stolz A."/>
        </authorList>
    </citation>
    <scope>NUCLEOTIDE SEQUENCE [LARGE SCALE GENOMIC DNA]</scope>
    <source>
        <strain evidence="8">S1</strain>
    </source>
</reference>
<dbReference type="GO" id="GO:0009012">
    <property type="term" value="F:aminoglycoside 3''-adenylyltransferase activity"/>
    <property type="evidence" value="ECO:0007669"/>
    <property type="project" value="UniProtKB-EC"/>
</dbReference>
<evidence type="ECO:0000259" key="6">
    <source>
        <dbReference type="Pfam" id="PF13427"/>
    </source>
</evidence>
<evidence type="ECO:0000313" key="7">
    <source>
        <dbReference type="EMBL" id="CDN87403.1"/>
    </source>
</evidence>
<dbReference type="CDD" id="cd05403">
    <property type="entry name" value="NT_KNTase_like"/>
    <property type="match status" value="1"/>
</dbReference>
<dbReference type="AlphaFoldDB" id="A0A1L1PHD9"/>
<dbReference type="InterPro" id="IPR043519">
    <property type="entry name" value="NT_sf"/>
</dbReference>
<dbReference type="Proteomes" id="UP000028878">
    <property type="component" value="Unassembled WGS sequence"/>
</dbReference>
<dbReference type="Gene3D" id="3.30.460.10">
    <property type="entry name" value="Beta Polymerase, domain 2"/>
    <property type="match status" value="1"/>
</dbReference>
<evidence type="ECO:0000256" key="1">
    <source>
        <dbReference type="ARBA" id="ARBA00022679"/>
    </source>
</evidence>
<sequence>MAEMNKSMPPEIRAQVSAACTLLNRHLGDALLGVHLFGSAVDGGLKPFSDIDLLVTVGDRVPPSVRRSLMVDLLDVSAPPGSAGLRALEVTVLALPEVVPWRYAPRRELQFGEWLRADIGAGVIEGPVNDPDLAILLTKALRHSVALVGEGANGWFDEVPRADLVRTLLDTVAQWNGPDDWAGDECNIVLALARIWYTASTGGIASKDAAARWLLDGGEAASHRAVIEQARAAYLGQESDELARWPAEIAAFVAHARQAIERLCTAPR</sequence>
<evidence type="ECO:0000259" key="5">
    <source>
        <dbReference type="Pfam" id="PF01909"/>
    </source>
</evidence>
<evidence type="ECO:0000313" key="8">
    <source>
        <dbReference type="Proteomes" id="UP000028878"/>
    </source>
</evidence>
<dbReference type="EMBL" id="CCAE010000011">
    <property type="protein sequence ID" value="CDN87403.1"/>
    <property type="molecule type" value="Genomic_DNA"/>
</dbReference>
<comment type="catalytic activity">
    <reaction evidence="4">
        <text>streptomycin + ATP = 3''-O-adenylylstreptomycin + diphosphate</text>
        <dbReference type="Rhea" id="RHEA:20245"/>
        <dbReference type="ChEBI" id="CHEBI:30616"/>
        <dbReference type="ChEBI" id="CHEBI:33019"/>
        <dbReference type="ChEBI" id="CHEBI:58007"/>
        <dbReference type="ChEBI" id="CHEBI:58605"/>
        <dbReference type="EC" id="2.7.7.47"/>
    </reaction>
</comment>
<evidence type="ECO:0000256" key="4">
    <source>
        <dbReference type="ARBA" id="ARBA00048566"/>
    </source>
</evidence>
<dbReference type="InterPro" id="IPR025184">
    <property type="entry name" value="AadA_C"/>
</dbReference>
<dbReference type="Pfam" id="PF13427">
    <property type="entry name" value="AadA_C"/>
    <property type="match status" value="1"/>
</dbReference>
<feature type="domain" description="Adenylyltransferase AadA C-terminal" evidence="6">
    <location>
        <begin position="156"/>
        <end position="256"/>
    </location>
</feature>